<proteinExistence type="predicted"/>
<sequence length="215" mass="24231">MKNHGALSLIITAIYSFGVGVSAEFSPIFALPILLLFCLKKIAVLNLLKKIFFLNLFVAFAVFSVMLTRNYELALLIALRANFIMLFNLMLFAGLKEGQIAGLFSELKFSAKFVSLVYFSLFFVEILRRELGIRLLALWSRGAGRGLFRLKAYANIVALLVILALKKSASLELTLKARGFKSQILWEQKFRAFGAEIFLLICVIICVILPYLEFL</sequence>
<reference evidence="6 7" key="1">
    <citation type="submission" date="2023-06" db="EMBL/GenBank/DDBJ databases">
        <title>Campylobacter magnum sp. nov., isolated from cecal contents of domestic pigs (Sus scrofa domesticus).</title>
        <authorList>
            <person name="Papic B."/>
            <person name="Gruntar I."/>
        </authorList>
    </citation>
    <scope>NUCLEOTIDE SEQUENCE [LARGE SCALE GENOMIC DNA]</scope>
    <source>
        <strain evidence="7">34484-21</strain>
    </source>
</reference>
<evidence type="ECO:0000256" key="2">
    <source>
        <dbReference type="ARBA" id="ARBA00022692"/>
    </source>
</evidence>
<feature type="transmembrane region" description="Helical" evidence="5">
    <location>
        <begin position="190"/>
        <end position="212"/>
    </location>
</feature>
<organism evidence="6 7">
    <name type="scientific">Campylobacter magnus</name>
    <dbReference type="NCBI Taxonomy" id="3026462"/>
    <lineage>
        <taxon>Bacteria</taxon>
        <taxon>Pseudomonadati</taxon>
        <taxon>Campylobacterota</taxon>
        <taxon>Epsilonproteobacteria</taxon>
        <taxon>Campylobacterales</taxon>
        <taxon>Campylobacteraceae</taxon>
        <taxon>Campylobacter</taxon>
    </lineage>
</organism>
<gene>
    <name evidence="6" type="ORF">Q2362_04105</name>
</gene>
<evidence type="ECO:0000256" key="3">
    <source>
        <dbReference type="ARBA" id="ARBA00022989"/>
    </source>
</evidence>
<dbReference type="RefSeq" id="WP_273931780.1">
    <property type="nucleotide sequence ID" value="NZ_JAQSLK010000001.1"/>
</dbReference>
<feature type="transmembrane region" description="Helical" evidence="5">
    <location>
        <begin position="6"/>
        <end position="39"/>
    </location>
</feature>
<dbReference type="CDD" id="cd16914">
    <property type="entry name" value="EcfT"/>
    <property type="match status" value="1"/>
</dbReference>
<comment type="caution">
    <text evidence="6">The sequence shown here is derived from an EMBL/GenBank/DDBJ whole genome shotgun (WGS) entry which is preliminary data.</text>
</comment>
<keyword evidence="3 5" id="KW-1133">Transmembrane helix</keyword>
<comment type="subcellular location">
    <subcellularLocation>
        <location evidence="1">Membrane</location>
        <topology evidence="1">Multi-pass membrane protein</topology>
    </subcellularLocation>
</comment>
<keyword evidence="7" id="KW-1185">Reference proteome</keyword>
<evidence type="ECO:0000256" key="4">
    <source>
        <dbReference type="ARBA" id="ARBA00023136"/>
    </source>
</evidence>
<feature type="transmembrane region" description="Helical" evidence="5">
    <location>
        <begin position="107"/>
        <end position="127"/>
    </location>
</feature>
<accession>A0ABT8T6F0</accession>
<dbReference type="EMBL" id="JAULJQ010000004">
    <property type="protein sequence ID" value="MDO2409282.1"/>
    <property type="molecule type" value="Genomic_DNA"/>
</dbReference>
<feature type="transmembrane region" description="Helical" evidence="5">
    <location>
        <begin position="51"/>
        <end position="67"/>
    </location>
</feature>
<keyword evidence="2 5" id="KW-0812">Transmembrane</keyword>
<name>A0ABT8T6F0_9BACT</name>
<evidence type="ECO:0000313" key="7">
    <source>
        <dbReference type="Proteomes" id="UP001171111"/>
    </source>
</evidence>
<feature type="transmembrane region" description="Helical" evidence="5">
    <location>
        <begin position="73"/>
        <end position="95"/>
    </location>
</feature>
<dbReference type="Proteomes" id="UP001171111">
    <property type="component" value="Unassembled WGS sequence"/>
</dbReference>
<keyword evidence="4 5" id="KW-0472">Membrane</keyword>
<evidence type="ECO:0000256" key="1">
    <source>
        <dbReference type="ARBA" id="ARBA00004141"/>
    </source>
</evidence>
<evidence type="ECO:0000256" key="5">
    <source>
        <dbReference type="SAM" id="Phobius"/>
    </source>
</evidence>
<evidence type="ECO:0000313" key="6">
    <source>
        <dbReference type="EMBL" id="MDO2409282.1"/>
    </source>
</evidence>
<protein>
    <submittedName>
        <fullName evidence="6">Energy-coupling factor transporter transmembrane component T</fullName>
    </submittedName>
</protein>
<feature type="transmembrane region" description="Helical" evidence="5">
    <location>
        <begin position="147"/>
        <end position="169"/>
    </location>
</feature>
<dbReference type="InterPro" id="IPR003339">
    <property type="entry name" value="ABC/ECF_trnsptr_transmembrane"/>
</dbReference>